<evidence type="ECO:0000256" key="3">
    <source>
        <dbReference type="SAM" id="MobiDB-lite"/>
    </source>
</evidence>
<dbReference type="Pfam" id="PF00436">
    <property type="entry name" value="SSB"/>
    <property type="match status" value="1"/>
</dbReference>
<name>A0ABZ2Q4D7_9FLAO</name>
<dbReference type="Proteomes" id="UP001447857">
    <property type="component" value="Chromosome"/>
</dbReference>
<dbReference type="GO" id="GO:0003677">
    <property type="term" value="F:DNA binding"/>
    <property type="evidence" value="ECO:0007669"/>
    <property type="project" value="UniProtKB-KW"/>
</dbReference>
<dbReference type="InterPro" id="IPR012340">
    <property type="entry name" value="NA-bd_OB-fold"/>
</dbReference>
<dbReference type="InterPro" id="IPR011344">
    <property type="entry name" value="ssDNA-bd"/>
</dbReference>
<evidence type="ECO:0000313" key="5">
    <source>
        <dbReference type="Proteomes" id="UP001447857"/>
    </source>
</evidence>
<keyword evidence="1 2" id="KW-0238">DNA-binding</keyword>
<dbReference type="EMBL" id="CP147988">
    <property type="protein sequence ID" value="WXK48972.1"/>
    <property type="molecule type" value="Genomic_DNA"/>
</dbReference>
<dbReference type="SUPFAM" id="SSF50249">
    <property type="entry name" value="Nucleic acid-binding proteins"/>
    <property type="match status" value="1"/>
</dbReference>
<dbReference type="PIRSF" id="PIRSF002070">
    <property type="entry name" value="SSB"/>
    <property type="match status" value="1"/>
</dbReference>
<evidence type="ECO:0000256" key="2">
    <source>
        <dbReference type="PIRNR" id="PIRNR002070"/>
    </source>
</evidence>
<sequence>MEITGRVASDAKAVKVGEKEVLSFSIAVNDRYKPAGSSEFKEVVTFISCSYWISMKAGQWVKKGAVVLLSGRLGMHVYINSDGNPIGSIDFHVDKISFLAFAKRSGNKIDTDTDTDTDTDANANANANGSEGKAQKGNSRSAAGKDRATEDVPF</sequence>
<dbReference type="PROSITE" id="PS50935">
    <property type="entry name" value="SSB"/>
    <property type="match status" value="1"/>
</dbReference>
<dbReference type="Gene3D" id="2.40.50.140">
    <property type="entry name" value="Nucleic acid-binding proteins"/>
    <property type="match status" value="1"/>
</dbReference>
<accession>A0ABZ2Q4D7</accession>
<dbReference type="RefSeq" id="WP_338839657.1">
    <property type="nucleotide sequence ID" value="NZ_CP147988.1"/>
</dbReference>
<feature type="compositionally biased region" description="Basic and acidic residues" evidence="3">
    <location>
        <begin position="143"/>
        <end position="154"/>
    </location>
</feature>
<protein>
    <recommendedName>
        <fullName evidence="2">Single-stranded DNA-binding protein</fullName>
    </recommendedName>
</protein>
<organism evidence="4 5">
    <name type="scientific">Flavobacterium ginsenosidimutans</name>
    <dbReference type="NCBI Taxonomy" id="687844"/>
    <lineage>
        <taxon>Bacteria</taxon>
        <taxon>Pseudomonadati</taxon>
        <taxon>Bacteroidota</taxon>
        <taxon>Flavobacteriia</taxon>
        <taxon>Flavobacteriales</taxon>
        <taxon>Flavobacteriaceae</taxon>
        <taxon>Flavobacterium</taxon>
    </lineage>
</organism>
<gene>
    <name evidence="4" type="ORF">V6624_18285</name>
</gene>
<reference evidence="4 5" key="1">
    <citation type="submission" date="2024-02" db="EMBL/GenBank/DDBJ databases">
        <title>complete genome of Flavobacterium ginsenosidimutans Str. YTB16.</title>
        <authorList>
            <person name="Wang Q."/>
        </authorList>
    </citation>
    <scope>NUCLEOTIDE SEQUENCE [LARGE SCALE GENOMIC DNA]</scope>
    <source>
        <strain evidence="4 5">YTB16</strain>
    </source>
</reference>
<dbReference type="CDD" id="cd04496">
    <property type="entry name" value="SSB_OBF"/>
    <property type="match status" value="1"/>
</dbReference>
<evidence type="ECO:0000313" key="4">
    <source>
        <dbReference type="EMBL" id="WXK48972.1"/>
    </source>
</evidence>
<proteinExistence type="predicted"/>
<feature type="region of interest" description="Disordered" evidence="3">
    <location>
        <begin position="107"/>
        <end position="154"/>
    </location>
</feature>
<evidence type="ECO:0000256" key="1">
    <source>
        <dbReference type="ARBA" id="ARBA00023125"/>
    </source>
</evidence>
<dbReference type="InterPro" id="IPR000424">
    <property type="entry name" value="Primosome_PriB/ssb"/>
</dbReference>
<keyword evidence="5" id="KW-1185">Reference proteome</keyword>